<reference evidence="3" key="1">
    <citation type="journal article" date="2020" name="Stud. Mycol.">
        <title>101 Dothideomycetes genomes: a test case for predicting lifestyles and emergence of pathogens.</title>
        <authorList>
            <person name="Haridas S."/>
            <person name="Albert R."/>
            <person name="Binder M."/>
            <person name="Bloem J."/>
            <person name="Labutti K."/>
            <person name="Salamov A."/>
            <person name="Andreopoulos B."/>
            <person name="Baker S."/>
            <person name="Barry K."/>
            <person name="Bills G."/>
            <person name="Bluhm B."/>
            <person name="Cannon C."/>
            <person name="Castanera R."/>
            <person name="Culley D."/>
            <person name="Daum C."/>
            <person name="Ezra D."/>
            <person name="Gonzalez J."/>
            <person name="Henrissat B."/>
            <person name="Kuo A."/>
            <person name="Liang C."/>
            <person name="Lipzen A."/>
            <person name="Lutzoni F."/>
            <person name="Magnuson J."/>
            <person name="Mondo S."/>
            <person name="Nolan M."/>
            <person name="Ohm R."/>
            <person name="Pangilinan J."/>
            <person name="Park H.-J."/>
            <person name="Ramirez L."/>
            <person name="Alfaro M."/>
            <person name="Sun H."/>
            <person name="Tritt A."/>
            <person name="Yoshinaga Y."/>
            <person name="Zwiers L.-H."/>
            <person name="Turgeon B."/>
            <person name="Goodwin S."/>
            <person name="Spatafora J."/>
            <person name="Crous P."/>
            <person name="Grigoriev I."/>
        </authorList>
    </citation>
    <scope>NUCLEOTIDE SEQUENCE</scope>
    <source>
        <strain evidence="3">ATCC 36951</strain>
    </source>
</reference>
<accession>A0A6A6CHJ4</accession>
<evidence type="ECO:0000256" key="2">
    <source>
        <dbReference type="SAM" id="SignalP"/>
    </source>
</evidence>
<feature type="compositionally biased region" description="Low complexity" evidence="1">
    <location>
        <begin position="138"/>
        <end position="147"/>
    </location>
</feature>
<dbReference type="AlphaFoldDB" id="A0A6A6CHJ4"/>
<keyword evidence="2" id="KW-0732">Signal</keyword>
<feature type="signal peptide" evidence="2">
    <location>
        <begin position="1"/>
        <end position="19"/>
    </location>
</feature>
<feature type="chain" id="PRO_5025425226" evidence="2">
    <location>
        <begin position="20"/>
        <end position="173"/>
    </location>
</feature>
<organism evidence="3 4">
    <name type="scientific">Zasmidium cellare ATCC 36951</name>
    <dbReference type="NCBI Taxonomy" id="1080233"/>
    <lineage>
        <taxon>Eukaryota</taxon>
        <taxon>Fungi</taxon>
        <taxon>Dikarya</taxon>
        <taxon>Ascomycota</taxon>
        <taxon>Pezizomycotina</taxon>
        <taxon>Dothideomycetes</taxon>
        <taxon>Dothideomycetidae</taxon>
        <taxon>Mycosphaerellales</taxon>
        <taxon>Mycosphaerellaceae</taxon>
        <taxon>Zasmidium</taxon>
    </lineage>
</organism>
<keyword evidence="4" id="KW-1185">Reference proteome</keyword>
<feature type="region of interest" description="Disordered" evidence="1">
    <location>
        <begin position="106"/>
        <end position="147"/>
    </location>
</feature>
<dbReference type="Proteomes" id="UP000799537">
    <property type="component" value="Unassembled WGS sequence"/>
</dbReference>
<gene>
    <name evidence="3" type="ORF">M409DRAFT_24262</name>
</gene>
<dbReference type="EMBL" id="ML993600">
    <property type="protein sequence ID" value="KAF2165412.1"/>
    <property type="molecule type" value="Genomic_DNA"/>
</dbReference>
<name>A0A6A6CHJ4_ZASCE</name>
<evidence type="ECO:0000256" key="1">
    <source>
        <dbReference type="SAM" id="MobiDB-lite"/>
    </source>
</evidence>
<feature type="compositionally biased region" description="Low complexity" evidence="1">
    <location>
        <begin position="118"/>
        <end position="129"/>
    </location>
</feature>
<evidence type="ECO:0000313" key="3">
    <source>
        <dbReference type="EMBL" id="KAF2165412.1"/>
    </source>
</evidence>
<dbReference type="GeneID" id="54560433"/>
<evidence type="ECO:0000313" key="4">
    <source>
        <dbReference type="Proteomes" id="UP000799537"/>
    </source>
</evidence>
<dbReference type="RefSeq" id="XP_033666301.1">
    <property type="nucleotide sequence ID" value="XM_033807161.1"/>
</dbReference>
<proteinExistence type="predicted"/>
<feature type="compositionally biased region" description="Polar residues" evidence="1">
    <location>
        <begin position="106"/>
        <end position="117"/>
    </location>
</feature>
<protein>
    <submittedName>
        <fullName evidence="3">Uncharacterized protein</fullName>
    </submittedName>
</protein>
<sequence>MPSLPALISLGLLLSSVQAIHNASPTPSTYETAANQILQSAETLVPATQTTKPFNPGTAAAIAAPASSWDQPVANTAASSTQSCAASVYLTDPGYSSKAAAYTSGNGAVSTGKQTSGDNSTPTSASSASGGSGEEDSPPSSSSSSNAGLAAALVTSGPLVGAWMVAGGLMLAA</sequence>